<dbReference type="CDD" id="cd05015">
    <property type="entry name" value="SIS_PGI_1"/>
    <property type="match status" value="1"/>
</dbReference>
<keyword evidence="3" id="KW-0413">Isomerase</keyword>
<dbReference type="GO" id="GO:0048029">
    <property type="term" value="F:monosaccharide binding"/>
    <property type="evidence" value="ECO:0007669"/>
    <property type="project" value="TreeGrafter"/>
</dbReference>
<reference evidence="4" key="1">
    <citation type="submission" date="2021-01" db="EMBL/GenBank/DDBJ databases">
        <authorList>
            <person name="Corre E."/>
            <person name="Pelletier E."/>
            <person name="Niang G."/>
            <person name="Scheremetjew M."/>
            <person name="Finn R."/>
            <person name="Kale V."/>
            <person name="Holt S."/>
            <person name="Cochrane G."/>
            <person name="Meng A."/>
            <person name="Brown T."/>
            <person name="Cohen L."/>
        </authorList>
    </citation>
    <scope>NUCLEOTIDE SEQUENCE</scope>
    <source>
        <strain evidence="4">CCMP125</strain>
    </source>
</reference>
<keyword evidence="2" id="KW-0324">Glycolysis</keyword>
<dbReference type="InterPro" id="IPR035476">
    <property type="entry name" value="SIS_PGI_1"/>
</dbReference>
<name>A0A7S2Y6Y6_9STRA</name>
<evidence type="ECO:0000256" key="2">
    <source>
        <dbReference type="ARBA" id="ARBA00023152"/>
    </source>
</evidence>
<dbReference type="EMBL" id="HBHT01011484">
    <property type="protein sequence ID" value="CAD9956268.1"/>
    <property type="molecule type" value="Transcribed_RNA"/>
</dbReference>
<dbReference type="PANTHER" id="PTHR11469">
    <property type="entry name" value="GLUCOSE-6-PHOSPHATE ISOMERASE"/>
    <property type="match status" value="1"/>
</dbReference>
<dbReference type="GO" id="GO:0004347">
    <property type="term" value="F:glucose-6-phosphate isomerase activity"/>
    <property type="evidence" value="ECO:0007669"/>
    <property type="project" value="InterPro"/>
</dbReference>
<dbReference type="PANTHER" id="PTHR11469:SF1">
    <property type="entry name" value="GLUCOSE-6-PHOSPHATE ISOMERASE"/>
    <property type="match status" value="1"/>
</dbReference>
<evidence type="ECO:0000256" key="1">
    <source>
        <dbReference type="ARBA" id="ARBA00022432"/>
    </source>
</evidence>
<evidence type="ECO:0000256" key="3">
    <source>
        <dbReference type="ARBA" id="ARBA00023235"/>
    </source>
</evidence>
<dbReference type="InterPro" id="IPR001672">
    <property type="entry name" value="G6P_Isomerase"/>
</dbReference>
<dbReference type="SUPFAM" id="SSF53697">
    <property type="entry name" value="SIS domain"/>
    <property type="match status" value="1"/>
</dbReference>
<dbReference type="Gene3D" id="3.40.50.10490">
    <property type="entry name" value="Glucose-6-phosphate isomerase like protein, domain 1"/>
    <property type="match status" value="2"/>
</dbReference>
<dbReference type="PROSITE" id="PS51463">
    <property type="entry name" value="P_GLUCOSE_ISOMERASE_3"/>
    <property type="match status" value="1"/>
</dbReference>
<dbReference type="AlphaFoldDB" id="A0A7S2Y6Y6"/>
<proteinExistence type="predicted"/>
<organism evidence="4">
    <name type="scientific">Entomoneis paludosa</name>
    <dbReference type="NCBI Taxonomy" id="265537"/>
    <lineage>
        <taxon>Eukaryota</taxon>
        <taxon>Sar</taxon>
        <taxon>Stramenopiles</taxon>
        <taxon>Ochrophyta</taxon>
        <taxon>Bacillariophyta</taxon>
        <taxon>Bacillariophyceae</taxon>
        <taxon>Bacillariophycidae</taxon>
        <taxon>Entomoneidaceae</taxon>
        <taxon>Entomoneis</taxon>
    </lineage>
</organism>
<dbReference type="GO" id="GO:0005829">
    <property type="term" value="C:cytosol"/>
    <property type="evidence" value="ECO:0007669"/>
    <property type="project" value="TreeGrafter"/>
</dbReference>
<sequence length="221" mass="24718">MSGLTQTAAWKALDAHYASMKDVQMKELFSGDAERFNKFSMAFEDILLDYSKNRISEETMDLLYKLAEQQDVKGLAKKMFSGEKINNTENRAVLHVALRNQSMTPIMVDGKDVMPEVKETLDRIKVFTENVRSGEWKGQTGKEIDTIVNIGIGGSDLGPVMVCEALKPYSKRDLTMHFCSNVDGTHISEILKKCDPETTLFLIASKTFTTQETMTNAGTAK</sequence>
<dbReference type="GO" id="GO:0051156">
    <property type="term" value="P:glucose 6-phosphate metabolic process"/>
    <property type="evidence" value="ECO:0007669"/>
    <property type="project" value="TreeGrafter"/>
</dbReference>
<evidence type="ECO:0000313" key="4">
    <source>
        <dbReference type="EMBL" id="CAD9956268.1"/>
    </source>
</evidence>
<accession>A0A7S2Y6Y6</accession>
<dbReference type="GO" id="GO:0097367">
    <property type="term" value="F:carbohydrate derivative binding"/>
    <property type="evidence" value="ECO:0007669"/>
    <property type="project" value="InterPro"/>
</dbReference>
<dbReference type="InterPro" id="IPR046348">
    <property type="entry name" value="SIS_dom_sf"/>
</dbReference>
<dbReference type="GO" id="GO:0006094">
    <property type="term" value="P:gluconeogenesis"/>
    <property type="evidence" value="ECO:0007669"/>
    <property type="project" value="UniProtKB-KW"/>
</dbReference>
<dbReference type="GO" id="GO:0006096">
    <property type="term" value="P:glycolytic process"/>
    <property type="evidence" value="ECO:0007669"/>
    <property type="project" value="UniProtKB-KW"/>
</dbReference>
<protein>
    <recommendedName>
        <fullName evidence="5">Glucose-6-phosphate isomerase</fullName>
    </recommendedName>
</protein>
<gene>
    <name evidence="4" type="ORF">APAL1065_LOCUS7734</name>
</gene>
<evidence type="ECO:0008006" key="5">
    <source>
        <dbReference type="Google" id="ProtNLM"/>
    </source>
</evidence>
<dbReference type="FunFam" id="3.40.50.10490:FF:000048">
    <property type="entry name" value="Glucose-6-phosphate isomerase"/>
    <property type="match status" value="1"/>
</dbReference>
<dbReference type="Pfam" id="PF00342">
    <property type="entry name" value="PGI"/>
    <property type="match status" value="1"/>
</dbReference>
<keyword evidence="1" id="KW-0312">Gluconeogenesis</keyword>